<dbReference type="AlphaFoldDB" id="A0A399F3H0"/>
<sequence length="76" mass="8629">MNLHIIKTPVQGLGEDYLKLAQGGREVAIVLLYFVHYVQMQFTRGVGMRVNPLEKGPLRPEDFPHLSLGNVYPRPI</sequence>
<keyword evidence="2" id="KW-1185">Reference proteome</keyword>
<evidence type="ECO:0000313" key="1">
    <source>
        <dbReference type="EMBL" id="RIH90643.1"/>
    </source>
</evidence>
<organism evidence="1 2">
    <name type="scientific">Calidithermus terrae</name>
    <dbReference type="NCBI Taxonomy" id="1408545"/>
    <lineage>
        <taxon>Bacteria</taxon>
        <taxon>Thermotogati</taxon>
        <taxon>Deinococcota</taxon>
        <taxon>Deinococci</taxon>
        <taxon>Thermales</taxon>
        <taxon>Thermaceae</taxon>
        <taxon>Calidithermus</taxon>
    </lineage>
</organism>
<reference evidence="1 2" key="1">
    <citation type="submission" date="2018-08" db="EMBL/GenBank/DDBJ databases">
        <title>Meiothermus terrae DSM 26712 genome sequencing project.</title>
        <authorList>
            <person name="Da Costa M.S."/>
            <person name="Albuquerque L."/>
            <person name="Raposo P."/>
            <person name="Froufe H.J.C."/>
            <person name="Barroso C.S."/>
            <person name="Egas C."/>
        </authorList>
    </citation>
    <scope>NUCLEOTIDE SEQUENCE [LARGE SCALE GENOMIC DNA]</scope>
    <source>
        <strain evidence="1 2">DSM 26712</strain>
    </source>
</reference>
<comment type="caution">
    <text evidence="1">The sequence shown here is derived from an EMBL/GenBank/DDBJ whole genome shotgun (WGS) entry which is preliminary data.</text>
</comment>
<proteinExistence type="predicted"/>
<accession>A0A399F3H0</accession>
<name>A0A399F3H0_9DEIN</name>
<protein>
    <submittedName>
        <fullName evidence="1">Uncharacterized protein</fullName>
    </submittedName>
</protein>
<gene>
    <name evidence="1" type="ORF">Mterra_00245</name>
</gene>
<evidence type="ECO:0000313" key="2">
    <source>
        <dbReference type="Proteomes" id="UP000265715"/>
    </source>
</evidence>
<dbReference type="Proteomes" id="UP000265715">
    <property type="component" value="Unassembled WGS sequence"/>
</dbReference>
<dbReference type="EMBL" id="QXDL01000005">
    <property type="protein sequence ID" value="RIH90643.1"/>
    <property type="molecule type" value="Genomic_DNA"/>
</dbReference>
<dbReference type="RefSeq" id="WP_119313504.1">
    <property type="nucleotide sequence ID" value="NZ_QXDL01000005.1"/>
</dbReference>